<evidence type="ECO:0000256" key="2">
    <source>
        <dbReference type="ARBA" id="ARBA00010876"/>
    </source>
</evidence>
<dbReference type="Gene3D" id="3.30.2350.10">
    <property type="entry name" value="Pseudouridine synthase"/>
    <property type="match status" value="1"/>
</dbReference>
<dbReference type="InterPro" id="IPR006145">
    <property type="entry name" value="PsdUridine_synth_RsuA/RluA"/>
</dbReference>
<evidence type="ECO:0000259" key="4">
    <source>
        <dbReference type="Pfam" id="PF00849"/>
    </source>
</evidence>
<dbReference type="Pfam" id="PF00849">
    <property type="entry name" value="PseudoU_synth_2"/>
    <property type="match status" value="1"/>
</dbReference>
<proteinExistence type="inferred from homology"/>
<organism evidence="5 6">
    <name type="scientific">Apilactobacillus xinyiensis</name>
    <dbReference type="NCBI Taxonomy" id="2841032"/>
    <lineage>
        <taxon>Bacteria</taxon>
        <taxon>Bacillati</taxon>
        <taxon>Bacillota</taxon>
        <taxon>Bacilli</taxon>
        <taxon>Lactobacillales</taxon>
        <taxon>Lactobacillaceae</taxon>
        <taxon>Apilactobacillus</taxon>
    </lineage>
</organism>
<dbReference type="PANTHER" id="PTHR21600:SF87">
    <property type="entry name" value="RNA PSEUDOURIDYLATE SYNTHASE DOMAIN-CONTAINING PROTEIN 1"/>
    <property type="match status" value="1"/>
</dbReference>
<dbReference type="PROSITE" id="PS01129">
    <property type="entry name" value="PSI_RLU"/>
    <property type="match status" value="1"/>
</dbReference>
<protein>
    <recommendedName>
        <fullName evidence="3">Pseudouridine synthase</fullName>
        <ecNumber evidence="3">5.4.99.-</ecNumber>
    </recommendedName>
</protein>
<accession>A0ABT0I2M2</accession>
<comment type="function">
    <text evidence="3">Responsible for synthesis of pseudouridine from uracil.</text>
</comment>
<dbReference type="InterPro" id="IPR050188">
    <property type="entry name" value="RluA_PseudoU_synthase"/>
</dbReference>
<dbReference type="RefSeq" id="WP_220728785.1">
    <property type="nucleotide sequence ID" value="NZ_BPLM01000023.1"/>
</dbReference>
<dbReference type="EMBL" id="JAJIAO010000005">
    <property type="protein sequence ID" value="MCK8624956.1"/>
    <property type="molecule type" value="Genomic_DNA"/>
</dbReference>
<dbReference type="SUPFAM" id="SSF55120">
    <property type="entry name" value="Pseudouridine synthase"/>
    <property type="match status" value="1"/>
</dbReference>
<dbReference type="EC" id="5.4.99.-" evidence="3"/>
<dbReference type="Proteomes" id="UP001522905">
    <property type="component" value="Unassembled WGS sequence"/>
</dbReference>
<gene>
    <name evidence="5" type="ORF">LNP07_05430</name>
</gene>
<dbReference type="InterPro" id="IPR006224">
    <property type="entry name" value="PsdUridine_synth_RluA-like_CS"/>
</dbReference>
<evidence type="ECO:0000313" key="5">
    <source>
        <dbReference type="EMBL" id="MCK8624956.1"/>
    </source>
</evidence>
<sequence>MNTWSYHLTVKSNKEINIKDYLSKKLLIPKHLIYSLRKDKRILVNQKYLPMNFNIKNSDKLSLKFQDSDFNLPIQNILPDESRTIPIVYENDDLIVVNKPKGIKTHPNYKFEKGTLLNFIEAYLNQKNQHAYMIHRLDKETSGLIIIGKNPAVVPILIRLIKDKAIKRCYLAWVEGVVTKKRGVINQPIGLDSRDPRKRKINGANAKNALTKYKVITTKNNKSLLALELETGRTHQIRVHLSSIHHPIIGDPLYNSNKYDCRMFLHAWKLKLILPFSMKSISIKNEIK</sequence>
<dbReference type="InterPro" id="IPR006225">
    <property type="entry name" value="PsdUridine_synth_RluC/D"/>
</dbReference>
<comment type="caution">
    <text evidence="5">The sequence shown here is derived from an EMBL/GenBank/DDBJ whole genome shotgun (WGS) entry which is preliminary data.</text>
</comment>
<evidence type="ECO:0000256" key="1">
    <source>
        <dbReference type="ARBA" id="ARBA00000073"/>
    </source>
</evidence>
<comment type="similarity">
    <text evidence="2 3">Belongs to the pseudouridine synthase RluA family.</text>
</comment>
<evidence type="ECO:0000313" key="6">
    <source>
        <dbReference type="Proteomes" id="UP001522905"/>
    </source>
</evidence>
<comment type="catalytic activity">
    <reaction evidence="1 3">
        <text>a uridine in RNA = a pseudouridine in RNA</text>
        <dbReference type="Rhea" id="RHEA:48348"/>
        <dbReference type="Rhea" id="RHEA-COMP:12068"/>
        <dbReference type="Rhea" id="RHEA-COMP:12069"/>
        <dbReference type="ChEBI" id="CHEBI:65314"/>
        <dbReference type="ChEBI" id="CHEBI:65315"/>
    </reaction>
</comment>
<keyword evidence="6" id="KW-1185">Reference proteome</keyword>
<dbReference type="CDD" id="cd02869">
    <property type="entry name" value="PseudoU_synth_RluA_like"/>
    <property type="match status" value="1"/>
</dbReference>
<feature type="domain" description="Pseudouridine synthase RsuA/RluA-like" evidence="4">
    <location>
        <begin position="93"/>
        <end position="243"/>
    </location>
</feature>
<evidence type="ECO:0000256" key="3">
    <source>
        <dbReference type="RuleBase" id="RU362028"/>
    </source>
</evidence>
<keyword evidence="3" id="KW-0413">Isomerase</keyword>
<dbReference type="NCBIfam" id="TIGR00005">
    <property type="entry name" value="rluA_subfam"/>
    <property type="match status" value="1"/>
</dbReference>
<dbReference type="InterPro" id="IPR020103">
    <property type="entry name" value="PsdUridine_synth_cat_dom_sf"/>
</dbReference>
<dbReference type="PANTHER" id="PTHR21600">
    <property type="entry name" value="MITOCHONDRIAL RNA PSEUDOURIDINE SYNTHASE"/>
    <property type="match status" value="1"/>
</dbReference>
<name>A0ABT0I2M2_9LACO</name>
<reference evidence="5 6" key="1">
    <citation type="submission" date="2021-11" db="EMBL/GenBank/DDBJ databases">
        <title>Comparative genomics of bee honey and flower isolates.</title>
        <authorList>
            <person name="Bechtner J.D."/>
            <person name="Gallus M.K."/>
            <person name="Ehrmann M."/>
        </authorList>
    </citation>
    <scope>NUCLEOTIDE SEQUENCE [LARGE SCALE GENOMIC DNA]</scope>
    <source>
        <strain evidence="5 6">M161</strain>
    </source>
</reference>